<evidence type="ECO:0000313" key="3">
    <source>
        <dbReference type="EMBL" id="QNJ91982.1"/>
    </source>
</evidence>
<dbReference type="RefSeq" id="WP_139170267.1">
    <property type="nucleotide sequence ID" value="NZ_CP059894.1"/>
</dbReference>
<dbReference type="EMBL" id="CP059894">
    <property type="protein sequence ID" value="QNJ91982.1"/>
    <property type="molecule type" value="Genomic_DNA"/>
</dbReference>
<keyword evidence="2" id="KW-0812">Transmembrane</keyword>
<keyword evidence="2" id="KW-0472">Membrane</keyword>
<protein>
    <submittedName>
        <fullName evidence="3">Uncharacterized protein</fullName>
    </submittedName>
</protein>
<evidence type="ECO:0000313" key="4">
    <source>
        <dbReference type="Proteomes" id="UP000515498"/>
    </source>
</evidence>
<sequence>MNSTTPRKIQMFAAAVGAGALVAIGVLGALFAHSSAPMAANTMQIGVTTTLEPTPPSTPEVARAVPAIKGPAK</sequence>
<keyword evidence="2" id="KW-1133">Transmembrane helix</keyword>
<evidence type="ECO:0000256" key="1">
    <source>
        <dbReference type="SAM" id="MobiDB-lite"/>
    </source>
</evidence>
<accession>A0A7G8PCB6</accession>
<dbReference type="AlphaFoldDB" id="A0A7G8PCB6"/>
<gene>
    <name evidence="3" type="ORF">HZU40_28060</name>
</gene>
<proteinExistence type="predicted"/>
<feature type="region of interest" description="Disordered" evidence="1">
    <location>
        <begin position="50"/>
        <end position="73"/>
    </location>
</feature>
<evidence type="ECO:0000256" key="2">
    <source>
        <dbReference type="SAM" id="Phobius"/>
    </source>
</evidence>
<feature type="transmembrane region" description="Helical" evidence="2">
    <location>
        <begin position="12"/>
        <end position="33"/>
    </location>
</feature>
<name>A0A7G8PCB6_9MYCO</name>
<reference evidence="3 4" key="1">
    <citation type="submission" date="2020-07" db="EMBL/GenBank/DDBJ databases">
        <title>Draft genome sequence of four isobutane-metabolizing strains capable of cometabolically degrading diverse ether contaminants.</title>
        <authorList>
            <person name="Chen W."/>
            <person name="Faulkner N."/>
            <person name="Smith C."/>
            <person name="Hyman M."/>
        </authorList>
    </citation>
    <scope>NUCLEOTIDE SEQUENCE [LARGE SCALE GENOMIC DNA]</scope>
    <source>
        <strain evidence="3 4">2A</strain>
    </source>
</reference>
<dbReference type="KEGG" id="mflu:HZU40_28060"/>
<dbReference type="Proteomes" id="UP000515498">
    <property type="component" value="Chromosome"/>
</dbReference>
<organism evidence="3 4">
    <name type="scientific">Mycolicibacterium fluoranthenivorans</name>
    <dbReference type="NCBI Taxonomy" id="258505"/>
    <lineage>
        <taxon>Bacteria</taxon>
        <taxon>Bacillati</taxon>
        <taxon>Actinomycetota</taxon>
        <taxon>Actinomycetes</taxon>
        <taxon>Mycobacteriales</taxon>
        <taxon>Mycobacteriaceae</taxon>
        <taxon>Mycolicibacterium</taxon>
    </lineage>
</organism>